<gene>
    <name evidence="1" type="ORF">AB5J54_37510</name>
</gene>
<dbReference type="AlphaFoldDB" id="A0AB39TAH9"/>
<name>A0AB39TAH9_9ACTN</name>
<dbReference type="RefSeq" id="WP_369148413.1">
    <property type="nucleotide sequence ID" value="NZ_CP163444.1"/>
</dbReference>
<organism evidence="1">
    <name type="scientific">Streptomyces sp. R44</name>
    <dbReference type="NCBI Taxonomy" id="3238633"/>
    <lineage>
        <taxon>Bacteria</taxon>
        <taxon>Bacillati</taxon>
        <taxon>Actinomycetota</taxon>
        <taxon>Actinomycetes</taxon>
        <taxon>Kitasatosporales</taxon>
        <taxon>Streptomycetaceae</taxon>
        <taxon>Streptomyces</taxon>
    </lineage>
</organism>
<accession>A0AB39TAH9</accession>
<dbReference type="EMBL" id="CP163444">
    <property type="protein sequence ID" value="XDQ75877.1"/>
    <property type="molecule type" value="Genomic_DNA"/>
</dbReference>
<evidence type="ECO:0000313" key="1">
    <source>
        <dbReference type="EMBL" id="XDQ75877.1"/>
    </source>
</evidence>
<proteinExistence type="predicted"/>
<reference evidence="1" key="1">
    <citation type="submission" date="2024-07" db="EMBL/GenBank/DDBJ databases">
        <authorList>
            <person name="Yu S.T."/>
        </authorList>
    </citation>
    <scope>NUCLEOTIDE SEQUENCE</scope>
    <source>
        <strain evidence="1">R44</strain>
    </source>
</reference>
<sequence>MPGHLVTTATTLTCGHAGTVQDTPAQTRVLVDGAPLATVLDQLLVTGCPGVSGSPPCSKVVWSGVAARLLASGQGVLVQTVPPAGPVPGDGQCVGPPPTLPLVYAVQLRATAV</sequence>
<protein>
    <submittedName>
        <fullName evidence="1">Uncharacterized protein</fullName>
    </submittedName>
</protein>